<gene>
    <name evidence="2" type="ORF">CXR34_02145</name>
</gene>
<proteinExistence type="predicted"/>
<dbReference type="AlphaFoldDB" id="A0A2K9DRB6"/>
<dbReference type="RefSeq" id="WP_101305397.1">
    <property type="nucleotide sequence ID" value="NZ_CP025299.1"/>
</dbReference>
<sequence length="294" mass="30160">MSRVRHRSAVAAAVIAAALLAGCAADAAPVVSPGPPPAGVAVVVTQQRSDVADRQAEVRIENHGDVAIEVGAVRLDDPRFAAPATRIVDRVSPLGPGSTVDVRVQLPGAVCDAPQDAASTVTFDYVIDGRAGRATGPAPELFPFLAALHRRDCVEQHVRQVADVDLTAFAPSAPGAPATLSVSIVPRGGTADVELTGIRETNLLTFPAATGGVYALDIDLADGHRDPTTIALPLVPARCDPHAVQEDKRGTVFVVDVVVDGEPGQFALAAGPALKGELLAWVTAWCGEGDGAGH</sequence>
<keyword evidence="1" id="KW-0732">Signal</keyword>
<evidence type="ECO:0000313" key="3">
    <source>
        <dbReference type="Proteomes" id="UP000233276"/>
    </source>
</evidence>
<name>A0A2K9DRB6_9MICO</name>
<feature type="signal peptide" evidence="1">
    <location>
        <begin position="1"/>
        <end position="27"/>
    </location>
</feature>
<dbReference type="Proteomes" id="UP000233276">
    <property type="component" value="Chromosome"/>
</dbReference>
<evidence type="ECO:0000256" key="1">
    <source>
        <dbReference type="SAM" id="SignalP"/>
    </source>
</evidence>
<dbReference type="PROSITE" id="PS51257">
    <property type="entry name" value="PROKAR_LIPOPROTEIN"/>
    <property type="match status" value="1"/>
</dbReference>
<accession>A0A2K9DRB6</accession>
<reference evidence="2 3" key="1">
    <citation type="submission" date="2017-12" db="EMBL/GenBank/DDBJ databases">
        <title>Isolation and characterization of estrogens degradatiion strain Microbacterium hominis SJTG1.</title>
        <authorList>
            <person name="Xiong W."/>
            <person name="Yin C."/>
            <person name="Zheng D."/>
            <person name="Liang R."/>
        </authorList>
    </citation>
    <scope>NUCLEOTIDE SEQUENCE [LARGE SCALE GENOMIC DNA]</scope>
    <source>
        <strain evidence="2 3">SJTG1</strain>
    </source>
</reference>
<organism evidence="2 3">
    <name type="scientific">Microbacterium hominis</name>
    <dbReference type="NCBI Taxonomy" id="162426"/>
    <lineage>
        <taxon>Bacteria</taxon>
        <taxon>Bacillati</taxon>
        <taxon>Actinomycetota</taxon>
        <taxon>Actinomycetes</taxon>
        <taxon>Micrococcales</taxon>
        <taxon>Microbacteriaceae</taxon>
        <taxon>Microbacterium</taxon>
    </lineage>
</organism>
<dbReference type="EMBL" id="CP025299">
    <property type="protein sequence ID" value="AUG28374.1"/>
    <property type="molecule type" value="Genomic_DNA"/>
</dbReference>
<protein>
    <submittedName>
        <fullName evidence="2">Uncharacterized protein</fullName>
    </submittedName>
</protein>
<feature type="chain" id="PRO_5014642581" evidence="1">
    <location>
        <begin position="28"/>
        <end position="294"/>
    </location>
</feature>
<evidence type="ECO:0000313" key="2">
    <source>
        <dbReference type="EMBL" id="AUG28374.1"/>
    </source>
</evidence>
<dbReference type="KEGG" id="mhos:CXR34_02145"/>